<dbReference type="AlphaFoldDB" id="A0A2T6B819"/>
<proteinExistence type="inferred from homology"/>
<feature type="domain" description="Glycosyl hydrolase family 32 N-terminal" evidence="4">
    <location>
        <begin position="18"/>
        <end position="217"/>
    </location>
</feature>
<sequence>MLELDDKWIWDSWYAEDQGLWHAFFLQADKSLGDPELRHWNVTYGHATSRNLADWTYNGTVFAPAESPAFDDYTTWTGSVVRGEDGLWHLFYTGTSHAEDGLVQRIGHATSTDLSNWTRQGMALERSGPGSDHYEGHVPGRWKDCSMRDPWVMRDPEGSGWLMFFTARSPLPEDPMEGGAIGLARSPDLQSWTLEPPIFTGAFAEIEVPTVFEKDGRWFCLFCTPANAWSEAFKATHPGAPVLGIHYLWADAISGPWRMGAGPFMDSSTDPAHYAPRWVNADGRDLLMRCILSEGGEFRGVLDDPVELATDEAGRLVLSR</sequence>
<comment type="caution">
    <text evidence="5">The sequence shown here is derived from an EMBL/GenBank/DDBJ whole genome shotgun (WGS) entry which is preliminary data.</text>
</comment>
<keyword evidence="3" id="KW-0326">Glycosidase</keyword>
<gene>
    <name evidence="5" type="ORF">C8N44_102221</name>
</gene>
<dbReference type="Gene3D" id="2.115.10.20">
    <property type="entry name" value="Glycosyl hydrolase domain, family 43"/>
    <property type="match status" value="1"/>
</dbReference>
<evidence type="ECO:0000313" key="6">
    <source>
        <dbReference type="Proteomes" id="UP000244069"/>
    </source>
</evidence>
<dbReference type="Proteomes" id="UP000244069">
    <property type="component" value="Unassembled WGS sequence"/>
</dbReference>
<dbReference type="RefSeq" id="WP_107974636.1">
    <property type="nucleotide sequence ID" value="NZ_BMEZ01000002.1"/>
</dbReference>
<evidence type="ECO:0000259" key="4">
    <source>
        <dbReference type="Pfam" id="PF00251"/>
    </source>
</evidence>
<dbReference type="PANTHER" id="PTHR43101">
    <property type="entry name" value="BETA-FRUCTOSIDASE"/>
    <property type="match status" value="1"/>
</dbReference>
<dbReference type="OrthoDB" id="7064503at2"/>
<dbReference type="InterPro" id="IPR023296">
    <property type="entry name" value="Glyco_hydro_beta-prop_sf"/>
</dbReference>
<keyword evidence="2" id="KW-0378">Hydrolase</keyword>
<keyword evidence="6" id="KW-1185">Reference proteome</keyword>
<organism evidence="5 6">
    <name type="scientific">Allosediminivita pacifica</name>
    <dbReference type="NCBI Taxonomy" id="1267769"/>
    <lineage>
        <taxon>Bacteria</taxon>
        <taxon>Pseudomonadati</taxon>
        <taxon>Pseudomonadota</taxon>
        <taxon>Alphaproteobacteria</taxon>
        <taxon>Rhodobacterales</taxon>
        <taxon>Paracoccaceae</taxon>
        <taxon>Allosediminivita</taxon>
    </lineage>
</organism>
<evidence type="ECO:0000256" key="1">
    <source>
        <dbReference type="ARBA" id="ARBA00009902"/>
    </source>
</evidence>
<dbReference type="InterPro" id="IPR051214">
    <property type="entry name" value="GH32_Enzymes"/>
</dbReference>
<protein>
    <submittedName>
        <fullName evidence="5">Beta-fructofuranosidase</fullName>
    </submittedName>
</protein>
<dbReference type="SUPFAM" id="SSF75005">
    <property type="entry name" value="Arabinanase/levansucrase/invertase"/>
    <property type="match status" value="1"/>
</dbReference>
<dbReference type="InterPro" id="IPR013148">
    <property type="entry name" value="Glyco_hydro_32_N"/>
</dbReference>
<evidence type="ECO:0000256" key="2">
    <source>
        <dbReference type="ARBA" id="ARBA00022801"/>
    </source>
</evidence>
<comment type="similarity">
    <text evidence="1">Belongs to the glycosyl hydrolase 32 family.</text>
</comment>
<name>A0A2T6B819_9RHOB</name>
<dbReference type="EMBL" id="QBKN01000002">
    <property type="protein sequence ID" value="PTX52172.1"/>
    <property type="molecule type" value="Genomic_DNA"/>
</dbReference>
<reference evidence="5 6" key="1">
    <citation type="submission" date="2018-04" db="EMBL/GenBank/DDBJ databases">
        <title>Genomic Encyclopedia of Archaeal and Bacterial Type Strains, Phase II (KMG-II): from individual species to whole genera.</title>
        <authorList>
            <person name="Goeker M."/>
        </authorList>
    </citation>
    <scope>NUCLEOTIDE SEQUENCE [LARGE SCALE GENOMIC DNA]</scope>
    <source>
        <strain evidence="5 6">DSM 29329</strain>
    </source>
</reference>
<dbReference type="GO" id="GO:0016798">
    <property type="term" value="F:hydrolase activity, acting on glycosyl bonds"/>
    <property type="evidence" value="ECO:0007669"/>
    <property type="project" value="UniProtKB-KW"/>
</dbReference>
<evidence type="ECO:0000256" key="3">
    <source>
        <dbReference type="ARBA" id="ARBA00023295"/>
    </source>
</evidence>
<dbReference type="PANTHER" id="PTHR43101:SF1">
    <property type="entry name" value="BETA-FRUCTOSIDASE"/>
    <property type="match status" value="1"/>
</dbReference>
<accession>A0A2T6B819</accession>
<evidence type="ECO:0000313" key="5">
    <source>
        <dbReference type="EMBL" id="PTX52172.1"/>
    </source>
</evidence>
<dbReference type="Pfam" id="PF00251">
    <property type="entry name" value="Glyco_hydro_32N"/>
    <property type="match status" value="1"/>
</dbReference>
<dbReference type="CDD" id="cd18609">
    <property type="entry name" value="GH32-like"/>
    <property type="match status" value="1"/>
</dbReference>